<evidence type="ECO:0000259" key="7">
    <source>
        <dbReference type="Pfam" id="PF00892"/>
    </source>
</evidence>
<feature type="transmembrane region" description="Helical" evidence="6">
    <location>
        <begin position="12"/>
        <end position="34"/>
    </location>
</feature>
<feature type="transmembrane region" description="Helical" evidence="6">
    <location>
        <begin position="148"/>
        <end position="168"/>
    </location>
</feature>
<keyword evidence="4 6" id="KW-1133">Transmembrane helix</keyword>
<feature type="transmembrane region" description="Helical" evidence="6">
    <location>
        <begin position="211"/>
        <end position="229"/>
    </location>
</feature>
<evidence type="ECO:0000256" key="3">
    <source>
        <dbReference type="ARBA" id="ARBA00022692"/>
    </source>
</evidence>
<accession>A0A7C9US21</accession>
<feature type="transmembrane region" description="Helical" evidence="6">
    <location>
        <begin position="122"/>
        <end position="142"/>
    </location>
</feature>
<organism evidence="8 9">
    <name type="scientific">Magnetospirillum aberrantis SpK</name>
    <dbReference type="NCBI Taxonomy" id="908842"/>
    <lineage>
        <taxon>Bacteria</taxon>
        <taxon>Pseudomonadati</taxon>
        <taxon>Pseudomonadota</taxon>
        <taxon>Alphaproteobacteria</taxon>
        <taxon>Rhodospirillales</taxon>
        <taxon>Rhodospirillaceae</taxon>
        <taxon>Magnetospirillum</taxon>
    </lineage>
</organism>
<feature type="transmembrane region" description="Helical" evidence="6">
    <location>
        <begin position="70"/>
        <end position="90"/>
    </location>
</feature>
<dbReference type="GO" id="GO:0016020">
    <property type="term" value="C:membrane"/>
    <property type="evidence" value="ECO:0007669"/>
    <property type="project" value="UniProtKB-SubCell"/>
</dbReference>
<dbReference type="InterPro" id="IPR050638">
    <property type="entry name" value="AA-Vitamin_Transporters"/>
</dbReference>
<comment type="similarity">
    <text evidence="2">Belongs to the EamA transporter family.</text>
</comment>
<keyword evidence="9" id="KW-1185">Reference proteome</keyword>
<evidence type="ECO:0000256" key="4">
    <source>
        <dbReference type="ARBA" id="ARBA00022989"/>
    </source>
</evidence>
<keyword evidence="3 6" id="KW-0812">Transmembrane</keyword>
<evidence type="ECO:0000313" key="9">
    <source>
        <dbReference type="Proteomes" id="UP000480684"/>
    </source>
</evidence>
<evidence type="ECO:0000256" key="5">
    <source>
        <dbReference type="ARBA" id="ARBA00023136"/>
    </source>
</evidence>
<evidence type="ECO:0000313" key="8">
    <source>
        <dbReference type="EMBL" id="NFV78987.1"/>
    </source>
</evidence>
<evidence type="ECO:0000256" key="6">
    <source>
        <dbReference type="SAM" id="Phobius"/>
    </source>
</evidence>
<dbReference type="RefSeq" id="WP_163674563.1">
    <property type="nucleotide sequence ID" value="NZ_JAAIYP010000008.1"/>
</dbReference>
<comment type="caution">
    <text evidence="8">The sequence shown here is derived from an EMBL/GenBank/DDBJ whole genome shotgun (WGS) entry which is preliminary data.</text>
</comment>
<comment type="subcellular location">
    <subcellularLocation>
        <location evidence="1">Membrane</location>
        <topology evidence="1">Multi-pass membrane protein</topology>
    </subcellularLocation>
</comment>
<dbReference type="Proteomes" id="UP000480684">
    <property type="component" value="Unassembled WGS sequence"/>
</dbReference>
<dbReference type="PANTHER" id="PTHR32322">
    <property type="entry name" value="INNER MEMBRANE TRANSPORTER"/>
    <property type="match status" value="1"/>
</dbReference>
<feature type="transmembrane region" description="Helical" evidence="6">
    <location>
        <begin position="40"/>
        <end position="58"/>
    </location>
</feature>
<feature type="transmembrane region" description="Helical" evidence="6">
    <location>
        <begin position="175"/>
        <end position="199"/>
    </location>
</feature>
<feature type="transmembrane region" description="Helical" evidence="6">
    <location>
        <begin position="96"/>
        <end position="115"/>
    </location>
</feature>
<protein>
    <submittedName>
        <fullName evidence="8">EamA family transporter</fullName>
    </submittedName>
</protein>
<evidence type="ECO:0000256" key="1">
    <source>
        <dbReference type="ARBA" id="ARBA00004141"/>
    </source>
</evidence>
<feature type="domain" description="EamA" evidence="7">
    <location>
        <begin position="13"/>
        <end position="139"/>
    </location>
</feature>
<feature type="transmembrane region" description="Helical" evidence="6">
    <location>
        <begin position="263"/>
        <end position="282"/>
    </location>
</feature>
<dbReference type="InterPro" id="IPR000620">
    <property type="entry name" value="EamA_dom"/>
</dbReference>
<keyword evidence="5 6" id="KW-0472">Membrane</keyword>
<evidence type="ECO:0000256" key="2">
    <source>
        <dbReference type="ARBA" id="ARBA00007362"/>
    </source>
</evidence>
<dbReference type="Pfam" id="PF00892">
    <property type="entry name" value="EamA"/>
    <property type="match status" value="2"/>
</dbReference>
<dbReference type="InterPro" id="IPR037185">
    <property type="entry name" value="EmrE-like"/>
</dbReference>
<feature type="domain" description="EamA" evidence="7">
    <location>
        <begin position="149"/>
        <end position="281"/>
    </location>
</feature>
<name>A0A7C9US21_9PROT</name>
<dbReference type="AlphaFoldDB" id="A0A7C9US21"/>
<dbReference type="SUPFAM" id="SSF103481">
    <property type="entry name" value="Multidrug resistance efflux transporter EmrE"/>
    <property type="match status" value="2"/>
</dbReference>
<feature type="transmembrane region" description="Helical" evidence="6">
    <location>
        <begin position="236"/>
        <end position="257"/>
    </location>
</feature>
<gene>
    <name evidence="8" type="ORF">G4223_02515</name>
</gene>
<proteinExistence type="inferred from homology"/>
<dbReference type="PANTHER" id="PTHR32322:SF2">
    <property type="entry name" value="EAMA DOMAIN-CONTAINING PROTEIN"/>
    <property type="match status" value="1"/>
</dbReference>
<dbReference type="EMBL" id="JAAIYP010000008">
    <property type="protein sequence ID" value="NFV78987.1"/>
    <property type="molecule type" value="Genomic_DNA"/>
</dbReference>
<reference evidence="8 9" key="1">
    <citation type="submission" date="2020-02" db="EMBL/GenBank/DDBJ databases">
        <authorList>
            <person name="Dziuba M."/>
            <person name="Kuznetsov B."/>
            <person name="Mardanov A."/>
            <person name="Ravin N."/>
            <person name="Grouzdev D."/>
        </authorList>
    </citation>
    <scope>NUCLEOTIDE SEQUENCE [LARGE SCALE GENOMIC DNA]</scope>
    <source>
        <strain evidence="8 9">SpK</strain>
    </source>
</reference>
<sequence>MSTTISRVAWGDVLMTAIAPMLWGSTYLVTTQMLPPDRPFVAAALRAVPAGVVVLAVFRRWPDRDVWGRLLLLSALNIGVFQALLFVAAYRLPGGLAAVVGAIQPLLVLALAWVVERARPRFLSMVGGVVGVVGMAVLLVSPEARWDAIGIGAALGGAACMAAGTYLARRWRIGLPVMAATGWQLLLGGIMIVPLAVMVDPPLPPLTMLHVAGYVYLSAAGAVLAYGLWFRGVVRLPAAAVSSLGLLSPLTAIVLGWGVLGQAVGVVGMVGMALVLAGIVAVQHGARS</sequence>